<proteinExistence type="predicted"/>
<name>A0A9P8I6G8_9PEZI</name>
<comment type="caution">
    <text evidence="2">The sequence shown here is derived from an EMBL/GenBank/DDBJ whole genome shotgun (WGS) entry which is preliminary data.</text>
</comment>
<gene>
    <name evidence="2" type="ORF">FGG08_001609</name>
</gene>
<sequence>MSLATNSKTPRIYIHDTTGITLLPHLQALLPNSLPLLRRLQSPHRTRHSRVLASFPPASGTPPKCCAAAYVDRSRAAETEAWIFSSLEVARGGSSEEQWEAEEQIVGLVRGIKRLGVEGCEGDDERGEGSDPDILLVGSVHERVLRVLKSRGLVHAQTGRHVKYVFNVADLPPQPPLPTGFQFTVVEPADYALVLSRTHIPRKPRTLKLLRSIAITPPSSSASSSPQPVSWGFLGLDASLTSLHVEEEYRGLGLAKAMVVKLFREFGADELAHADVEEENKGSRGLCEKGLGGREGWMDYWVWVDLKEL</sequence>
<dbReference type="SUPFAM" id="SSF55729">
    <property type="entry name" value="Acyl-CoA N-acyltransferases (Nat)"/>
    <property type="match status" value="1"/>
</dbReference>
<dbReference type="Gene3D" id="3.40.630.30">
    <property type="match status" value="1"/>
</dbReference>
<reference evidence="2" key="1">
    <citation type="submission" date="2021-03" db="EMBL/GenBank/DDBJ databases">
        <title>Comparative genomics and phylogenomic investigation of the class Geoglossomycetes provide insights into ecological specialization and systematics.</title>
        <authorList>
            <person name="Melie T."/>
            <person name="Pirro S."/>
            <person name="Miller A.N."/>
            <person name="Quandt A."/>
        </authorList>
    </citation>
    <scope>NUCLEOTIDE SEQUENCE</scope>
    <source>
        <strain evidence="2">GBOQ0MN5Z8</strain>
    </source>
</reference>
<dbReference type="EMBL" id="JAGHQL010000022">
    <property type="protein sequence ID" value="KAH0544164.1"/>
    <property type="molecule type" value="Genomic_DNA"/>
</dbReference>
<dbReference type="OrthoDB" id="61870at2759"/>
<keyword evidence="3" id="KW-1185">Reference proteome</keyword>
<dbReference type="InterPro" id="IPR053225">
    <property type="entry name" value="Acyl-CoA_N-acyltransferase"/>
</dbReference>
<accession>A0A9P8I6G8</accession>
<dbReference type="Pfam" id="PF00583">
    <property type="entry name" value="Acetyltransf_1"/>
    <property type="match status" value="1"/>
</dbReference>
<evidence type="ECO:0000313" key="3">
    <source>
        <dbReference type="Proteomes" id="UP000698800"/>
    </source>
</evidence>
<feature type="domain" description="N-acetyltransferase" evidence="1">
    <location>
        <begin position="181"/>
        <end position="309"/>
    </location>
</feature>
<evidence type="ECO:0000259" key="1">
    <source>
        <dbReference type="PROSITE" id="PS51186"/>
    </source>
</evidence>
<dbReference type="GO" id="GO:0016747">
    <property type="term" value="F:acyltransferase activity, transferring groups other than amino-acyl groups"/>
    <property type="evidence" value="ECO:0007669"/>
    <property type="project" value="InterPro"/>
</dbReference>
<dbReference type="Proteomes" id="UP000698800">
    <property type="component" value="Unassembled WGS sequence"/>
</dbReference>
<evidence type="ECO:0000313" key="2">
    <source>
        <dbReference type="EMBL" id="KAH0544164.1"/>
    </source>
</evidence>
<dbReference type="PROSITE" id="PS51186">
    <property type="entry name" value="GNAT"/>
    <property type="match status" value="1"/>
</dbReference>
<dbReference type="AlphaFoldDB" id="A0A9P8I6G8"/>
<protein>
    <recommendedName>
        <fullName evidence="1">N-acetyltransferase domain-containing protein</fullName>
    </recommendedName>
</protein>
<dbReference type="InterPro" id="IPR016181">
    <property type="entry name" value="Acyl_CoA_acyltransferase"/>
</dbReference>
<dbReference type="PANTHER" id="PTHR20958:SF6">
    <property type="entry name" value="GLYCINE N-ACYLTRANSFERASE-LIKE PROTEIN"/>
    <property type="match status" value="1"/>
</dbReference>
<organism evidence="2 3">
    <name type="scientific">Glutinoglossum americanum</name>
    <dbReference type="NCBI Taxonomy" id="1670608"/>
    <lineage>
        <taxon>Eukaryota</taxon>
        <taxon>Fungi</taxon>
        <taxon>Dikarya</taxon>
        <taxon>Ascomycota</taxon>
        <taxon>Pezizomycotina</taxon>
        <taxon>Geoglossomycetes</taxon>
        <taxon>Geoglossales</taxon>
        <taxon>Geoglossaceae</taxon>
        <taxon>Glutinoglossum</taxon>
    </lineage>
</organism>
<dbReference type="InterPro" id="IPR000182">
    <property type="entry name" value="GNAT_dom"/>
</dbReference>
<dbReference type="PANTHER" id="PTHR20958">
    <property type="entry name" value="GLYCINE N-ACYLTRANSFERASE-LIKE PROTEIN"/>
    <property type="match status" value="1"/>
</dbReference>